<dbReference type="PRINTS" id="PR00344">
    <property type="entry name" value="BCTRLSENSOR"/>
</dbReference>
<comment type="subcellular location">
    <subcellularLocation>
        <location evidence="2">Cell membrane</location>
        <topology evidence="2">Multi-pass membrane protein</topology>
    </subcellularLocation>
</comment>
<keyword evidence="4" id="KW-1003">Cell membrane</keyword>
<dbReference type="PANTHER" id="PTHR43065">
    <property type="entry name" value="SENSOR HISTIDINE KINASE"/>
    <property type="match status" value="1"/>
</dbReference>
<evidence type="ECO:0000256" key="4">
    <source>
        <dbReference type="ARBA" id="ARBA00022475"/>
    </source>
</evidence>
<dbReference type="PROSITE" id="PS50112">
    <property type="entry name" value="PAS"/>
    <property type="match status" value="1"/>
</dbReference>
<feature type="domain" description="Histidine kinase" evidence="16">
    <location>
        <begin position="459"/>
        <end position="681"/>
    </location>
</feature>
<evidence type="ECO:0000256" key="7">
    <source>
        <dbReference type="ARBA" id="ARBA00022692"/>
    </source>
</evidence>
<dbReference type="InterPro" id="IPR003661">
    <property type="entry name" value="HisK_dim/P_dom"/>
</dbReference>
<gene>
    <name evidence="20" type="ORF">WG901_04920</name>
</gene>
<evidence type="ECO:0000256" key="13">
    <source>
        <dbReference type="ARBA" id="ARBA00023136"/>
    </source>
</evidence>
<keyword evidence="7 15" id="KW-0812">Transmembrane</keyword>
<dbReference type="PANTHER" id="PTHR43065:SF49">
    <property type="entry name" value="HISTIDINE KINASE"/>
    <property type="match status" value="1"/>
</dbReference>
<dbReference type="PROSITE" id="PS50109">
    <property type="entry name" value="HIS_KIN"/>
    <property type="match status" value="1"/>
</dbReference>
<evidence type="ECO:0000256" key="1">
    <source>
        <dbReference type="ARBA" id="ARBA00000085"/>
    </source>
</evidence>
<keyword evidence="12" id="KW-0902">Two-component regulatory system</keyword>
<dbReference type="InterPro" id="IPR005467">
    <property type="entry name" value="His_kinase_dom"/>
</dbReference>
<accession>A0ABU8RSA9</accession>
<comment type="caution">
    <text evidence="20">The sequence shown here is derived from an EMBL/GenBank/DDBJ whole genome shotgun (WGS) entry which is preliminary data.</text>
</comment>
<feature type="domain" description="Response regulatory" evidence="17">
    <location>
        <begin position="701"/>
        <end position="817"/>
    </location>
</feature>
<dbReference type="Gene3D" id="3.40.50.2300">
    <property type="match status" value="1"/>
</dbReference>
<evidence type="ECO:0000256" key="5">
    <source>
        <dbReference type="ARBA" id="ARBA00022553"/>
    </source>
</evidence>
<dbReference type="EMBL" id="JBBHJZ010000001">
    <property type="protein sequence ID" value="MEJ5975965.1"/>
    <property type="molecule type" value="Genomic_DNA"/>
</dbReference>
<evidence type="ECO:0000259" key="17">
    <source>
        <dbReference type="PROSITE" id="PS50110"/>
    </source>
</evidence>
<dbReference type="Gene3D" id="3.30.450.20">
    <property type="entry name" value="PAS domain"/>
    <property type="match status" value="1"/>
</dbReference>
<dbReference type="InterPro" id="IPR000014">
    <property type="entry name" value="PAS"/>
</dbReference>
<comment type="catalytic activity">
    <reaction evidence="1">
        <text>ATP + protein L-histidine = ADP + protein N-phospho-L-histidine.</text>
        <dbReference type="EC" id="2.7.13.3"/>
    </reaction>
</comment>
<name>A0ABU8RSA9_9SPHN</name>
<dbReference type="GO" id="GO:0005524">
    <property type="term" value="F:ATP binding"/>
    <property type="evidence" value="ECO:0007669"/>
    <property type="project" value="UniProtKB-KW"/>
</dbReference>
<feature type="transmembrane region" description="Helical" evidence="15">
    <location>
        <begin position="48"/>
        <end position="66"/>
    </location>
</feature>
<organism evidence="20 21">
    <name type="scientific">Novosphingobium anseongense</name>
    <dbReference type="NCBI Taxonomy" id="3133436"/>
    <lineage>
        <taxon>Bacteria</taxon>
        <taxon>Pseudomonadati</taxon>
        <taxon>Pseudomonadota</taxon>
        <taxon>Alphaproteobacteria</taxon>
        <taxon>Sphingomonadales</taxon>
        <taxon>Sphingomonadaceae</taxon>
        <taxon>Novosphingobium</taxon>
    </lineage>
</organism>
<dbReference type="Pfam" id="PF02518">
    <property type="entry name" value="HATPase_c"/>
    <property type="match status" value="1"/>
</dbReference>
<evidence type="ECO:0000256" key="3">
    <source>
        <dbReference type="ARBA" id="ARBA00012438"/>
    </source>
</evidence>
<dbReference type="CDD" id="cd00082">
    <property type="entry name" value="HisKA"/>
    <property type="match status" value="1"/>
</dbReference>
<keyword evidence="5 14" id="KW-0597">Phosphoprotein</keyword>
<proteinExistence type="predicted"/>
<keyword evidence="10 20" id="KW-0067">ATP-binding</keyword>
<evidence type="ECO:0000256" key="10">
    <source>
        <dbReference type="ARBA" id="ARBA00022840"/>
    </source>
</evidence>
<dbReference type="SMART" id="SM00388">
    <property type="entry name" value="HisKA"/>
    <property type="match status" value="1"/>
</dbReference>
<keyword evidence="13 15" id="KW-0472">Membrane</keyword>
<evidence type="ECO:0000256" key="2">
    <source>
        <dbReference type="ARBA" id="ARBA00004651"/>
    </source>
</evidence>
<dbReference type="SUPFAM" id="SSF47384">
    <property type="entry name" value="Homodimeric domain of signal transducing histidine kinase"/>
    <property type="match status" value="1"/>
</dbReference>
<evidence type="ECO:0000256" key="15">
    <source>
        <dbReference type="SAM" id="Phobius"/>
    </source>
</evidence>
<keyword evidence="11 15" id="KW-1133">Transmembrane helix</keyword>
<keyword evidence="6" id="KW-0808">Transferase</keyword>
<dbReference type="InterPro" id="IPR036097">
    <property type="entry name" value="HisK_dim/P_sf"/>
</dbReference>
<feature type="transmembrane region" description="Helical" evidence="15">
    <location>
        <begin position="108"/>
        <end position="133"/>
    </location>
</feature>
<dbReference type="InterPro" id="IPR004358">
    <property type="entry name" value="Sig_transdc_His_kin-like_C"/>
</dbReference>
<evidence type="ECO:0000256" key="6">
    <source>
        <dbReference type="ARBA" id="ARBA00022679"/>
    </source>
</evidence>
<evidence type="ECO:0000313" key="20">
    <source>
        <dbReference type="EMBL" id="MEJ5975965.1"/>
    </source>
</evidence>
<dbReference type="EC" id="2.7.13.3" evidence="3"/>
<dbReference type="SMART" id="SM00387">
    <property type="entry name" value="HATPase_c"/>
    <property type="match status" value="1"/>
</dbReference>
<keyword evidence="9" id="KW-0418">Kinase</keyword>
<dbReference type="PROSITE" id="PS50110">
    <property type="entry name" value="RESPONSE_REGULATORY"/>
    <property type="match status" value="1"/>
</dbReference>
<dbReference type="PROSITE" id="PS50113">
    <property type="entry name" value="PAC"/>
    <property type="match status" value="1"/>
</dbReference>
<dbReference type="InterPro" id="IPR001789">
    <property type="entry name" value="Sig_transdc_resp-reg_receiver"/>
</dbReference>
<feature type="transmembrane region" description="Helical" evidence="15">
    <location>
        <begin position="216"/>
        <end position="244"/>
    </location>
</feature>
<dbReference type="SMART" id="SM00091">
    <property type="entry name" value="PAS"/>
    <property type="match status" value="1"/>
</dbReference>
<dbReference type="Gene3D" id="1.10.287.130">
    <property type="match status" value="1"/>
</dbReference>
<feature type="transmembrane region" description="Helical" evidence="15">
    <location>
        <begin position="256"/>
        <end position="276"/>
    </location>
</feature>
<feature type="domain" description="PAC" evidence="19">
    <location>
        <begin position="394"/>
        <end position="446"/>
    </location>
</feature>
<dbReference type="Gene3D" id="3.30.565.10">
    <property type="entry name" value="Histidine kinase-like ATPase, C-terminal domain"/>
    <property type="match status" value="1"/>
</dbReference>
<reference evidence="20 21" key="1">
    <citation type="submission" date="2024-03" db="EMBL/GenBank/DDBJ databases">
        <authorList>
            <person name="Jo J.-H."/>
        </authorList>
    </citation>
    <scope>NUCLEOTIDE SEQUENCE [LARGE SCALE GENOMIC DNA]</scope>
    <source>
        <strain evidence="20 21">PS1R-30</strain>
    </source>
</reference>
<feature type="transmembrane region" description="Helical" evidence="15">
    <location>
        <begin position="177"/>
        <end position="196"/>
    </location>
</feature>
<dbReference type="InterPro" id="IPR011006">
    <property type="entry name" value="CheY-like_superfamily"/>
</dbReference>
<dbReference type="Pfam" id="PF00989">
    <property type="entry name" value="PAS"/>
    <property type="match status" value="1"/>
</dbReference>
<feature type="transmembrane region" description="Helical" evidence="15">
    <location>
        <begin position="72"/>
        <end position="96"/>
    </location>
</feature>
<evidence type="ECO:0000256" key="9">
    <source>
        <dbReference type="ARBA" id="ARBA00022777"/>
    </source>
</evidence>
<evidence type="ECO:0000259" key="18">
    <source>
        <dbReference type="PROSITE" id="PS50112"/>
    </source>
</evidence>
<sequence>MALLLGLATFAAVTASIANIGSHSFPVGFWVANGIPLAVLLRTARARWPLLIAAAVAGDFLAGLLFRPHGLGLNLFSCISNVGQYLLIAAVLRARFGSYFDLLHARQVRWLLILSIPATVVKGAIQVLGGVLIARPSAVLEIPVVWFLSCMLGLFVLSLPLLAIASAPATRQARFDVLGVIVLVGVVGLGFAIYGPPAFPALYLLMPPLMLLAWRYGLLGAGIGALVNNVLGCVLVVSTSGIATRLMAAGYDASGVGIYLGLFYNAAILISLPVAVARAQQKSTEAALAAALTAAERRAAQLADSEAAIRRSQATLQQSEQRFRTIFERAPLGIALVDPETNRILDINPKFEAIAGWTREAVLDQSWPDITDPTLLREEAEKAARIANGGGPSFQIEKCYTRADGEAVWINLAVTHITMPGSDTGRFLVMIEDINERKALQQQIHAVQRLEAVGQLTGGIAHDFNNLLTVMIGSSEALADELEDPEQRELARLILDTAERAGELTRGLLAFARRQPLSPGAFDVNRLLENCEPLIRRTLGANLAFSIDTAPGAGTIFADRAQTEAAVLNLCLNARDAMPDGGRLTVTTGRTVLDDEFVRTHSGAPTGDFVIICVKDTGTGIPPEVLDRIFEPFFTTKEAGRGTGLGLSMVYGFVQQSHGYIDVETREGEGTTFSLYLPVAHTRASAEDAAAPDAIRGGTETVLVVEDDGIVRRHVCNQLRGLGYDVIEAEDGADALAVLERQPAISLLFTDVMMPGGISGIELADSARTLLPQLSVLFSSGYSDEVLSESGHAIDRTTLLPKPYSRRDLAEKIREAIDKAV</sequence>
<keyword evidence="8" id="KW-0547">Nucleotide-binding</keyword>
<dbReference type="InterPro" id="IPR007895">
    <property type="entry name" value="MASE1"/>
</dbReference>
<dbReference type="InterPro" id="IPR000700">
    <property type="entry name" value="PAS-assoc_C"/>
</dbReference>
<dbReference type="InterPro" id="IPR013767">
    <property type="entry name" value="PAS_fold"/>
</dbReference>
<evidence type="ECO:0000259" key="16">
    <source>
        <dbReference type="PROSITE" id="PS50109"/>
    </source>
</evidence>
<protein>
    <recommendedName>
        <fullName evidence="3">histidine kinase</fullName>
        <ecNumber evidence="3">2.7.13.3</ecNumber>
    </recommendedName>
</protein>
<dbReference type="Proteomes" id="UP001361239">
    <property type="component" value="Unassembled WGS sequence"/>
</dbReference>
<dbReference type="Pfam" id="PF00072">
    <property type="entry name" value="Response_reg"/>
    <property type="match status" value="1"/>
</dbReference>
<evidence type="ECO:0000259" key="19">
    <source>
        <dbReference type="PROSITE" id="PS50113"/>
    </source>
</evidence>
<feature type="transmembrane region" description="Helical" evidence="15">
    <location>
        <begin position="145"/>
        <end position="165"/>
    </location>
</feature>
<evidence type="ECO:0000256" key="12">
    <source>
        <dbReference type="ARBA" id="ARBA00023012"/>
    </source>
</evidence>
<evidence type="ECO:0000256" key="11">
    <source>
        <dbReference type="ARBA" id="ARBA00022989"/>
    </source>
</evidence>
<dbReference type="Pfam" id="PF05231">
    <property type="entry name" value="MASE1"/>
    <property type="match status" value="1"/>
</dbReference>
<dbReference type="SUPFAM" id="SSF55785">
    <property type="entry name" value="PYP-like sensor domain (PAS domain)"/>
    <property type="match status" value="1"/>
</dbReference>
<keyword evidence="21" id="KW-1185">Reference proteome</keyword>
<dbReference type="RefSeq" id="WP_339585891.1">
    <property type="nucleotide sequence ID" value="NZ_JBBHJZ010000001.1"/>
</dbReference>
<dbReference type="SMART" id="SM00448">
    <property type="entry name" value="REC"/>
    <property type="match status" value="1"/>
</dbReference>
<evidence type="ECO:0000313" key="21">
    <source>
        <dbReference type="Proteomes" id="UP001361239"/>
    </source>
</evidence>
<dbReference type="NCBIfam" id="TIGR00229">
    <property type="entry name" value="sensory_box"/>
    <property type="match status" value="1"/>
</dbReference>
<dbReference type="SUPFAM" id="SSF52172">
    <property type="entry name" value="CheY-like"/>
    <property type="match status" value="1"/>
</dbReference>
<dbReference type="InterPro" id="IPR036890">
    <property type="entry name" value="HATPase_C_sf"/>
</dbReference>
<feature type="modified residue" description="4-aspartylphosphate" evidence="14">
    <location>
        <position position="751"/>
    </location>
</feature>
<evidence type="ECO:0000256" key="14">
    <source>
        <dbReference type="PROSITE-ProRule" id="PRU00169"/>
    </source>
</evidence>
<dbReference type="InterPro" id="IPR003594">
    <property type="entry name" value="HATPase_dom"/>
</dbReference>
<dbReference type="Pfam" id="PF00512">
    <property type="entry name" value="HisKA"/>
    <property type="match status" value="1"/>
</dbReference>
<feature type="domain" description="PAS" evidence="18">
    <location>
        <begin position="319"/>
        <end position="366"/>
    </location>
</feature>
<dbReference type="SUPFAM" id="SSF55874">
    <property type="entry name" value="ATPase domain of HSP90 chaperone/DNA topoisomerase II/histidine kinase"/>
    <property type="match status" value="1"/>
</dbReference>
<evidence type="ECO:0000256" key="8">
    <source>
        <dbReference type="ARBA" id="ARBA00022741"/>
    </source>
</evidence>
<dbReference type="InterPro" id="IPR035965">
    <property type="entry name" value="PAS-like_dom_sf"/>
</dbReference>
<dbReference type="CDD" id="cd00130">
    <property type="entry name" value="PAS"/>
    <property type="match status" value="1"/>
</dbReference>